<dbReference type="Pfam" id="PF12697">
    <property type="entry name" value="Abhydrolase_6"/>
    <property type="match status" value="1"/>
</dbReference>
<accession>A0A1I5VPD0</accession>
<organism evidence="2 3">
    <name type="scientific">Enterovibrio norvegicus DSM 15893</name>
    <dbReference type="NCBI Taxonomy" id="1121869"/>
    <lineage>
        <taxon>Bacteria</taxon>
        <taxon>Pseudomonadati</taxon>
        <taxon>Pseudomonadota</taxon>
        <taxon>Gammaproteobacteria</taxon>
        <taxon>Vibrionales</taxon>
        <taxon>Vibrionaceae</taxon>
        <taxon>Enterovibrio</taxon>
    </lineage>
</organism>
<dbReference type="Proteomes" id="UP000182692">
    <property type="component" value="Unassembled WGS sequence"/>
</dbReference>
<dbReference type="InterPro" id="IPR029058">
    <property type="entry name" value="AB_hydrolase_fold"/>
</dbReference>
<dbReference type="EMBL" id="FOWR01000040">
    <property type="protein sequence ID" value="SFQ09404.1"/>
    <property type="molecule type" value="Genomic_DNA"/>
</dbReference>
<sequence>MNNVSLEPLVFLPGMMCDERLFAPQIAAFQTDRNVIVMDIASEQSMASLARKVLKNSPERFALAGLSMGGILAMEVYRQAPHRISRLALMDTNPRAEIDEVKAGRQIHLDRVANRELLSVMQEVMIPKYLHRDHPNHYIEAICLHMAKSLGDAAFVNQSLALRDRPDQQETLKHVDIPTLILMGEDDQLCPKDRHDAIKTLIPHADYVVIKHAGHLPTLEQPEATTRALAAWLNS</sequence>
<name>A0A1I5VPD0_9GAMM</name>
<dbReference type="InterPro" id="IPR000073">
    <property type="entry name" value="AB_hydrolase_1"/>
</dbReference>
<feature type="domain" description="AB hydrolase-1" evidence="1">
    <location>
        <begin position="48"/>
        <end position="226"/>
    </location>
</feature>
<reference evidence="2 3" key="1">
    <citation type="submission" date="2016-10" db="EMBL/GenBank/DDBJ databases">
        <authorList>
            <person name="de Groot N.N."/>
        </authorList>
    </citation>
    <scope>NUCLEOTIDE SEQUENCE [LARGE SCALE GENOMIC DNA]</scope>
    <source>
        <strain evidence="2 3">DSM 15893</strain>
    </source>
</reference>
<dbReference type="SUPFAM" id="SSF53474">
    <property type="entry name" value="alpha/beta-Hydrolases"/>
    <property type="match status" value="1"/>
</dbReference>
<evidence type="ECO:0000313" key="2">
    <source>
        <dbReference type="EMBL" id="SFQ09404.1"/>
    </source>
</evidence>
<protein>
    <submittedName>
        <fullName evidence="2">Pimeloyl-ACP methyl ester carboxylesterase</fullName>
    </submittedName>
</protein>
<dbReference type="Gene3D" id="3.40.50.1820">
    <property type="entry name" value="alpha/beta hydrolase"/>
    <property type="match status" value="1"/>
</dbReference>
<dbReference type="PANTHER" id="PTHR43194">
    <property type="entry name" value="HYDROLASE ALPHA/BETA FOLD FAMILY"/>
    <property type="match status" value="1"/>
</dbReference>
<dbReference type="InterPro" id="IPR050228">
    <property type="entry name" value="Carboxylesterase_BioH"/>
</dbReference>
<evidence type="ECO:0000313" key="3">
    <source>
        <dbReference type="Proteomes" id="UP000182692"/>
    </source>
</evidence>
<dbReference type="OrthoDB" id="9779853at2"/>
<dbReference type="RefSeq" id="WP_074928378.1">
    <property type="nucleotide sequence ID" value="NZ_FOWR01000040.1"/>
</dbReference>
<evidence type="ECO:0000259" key="1">
    <source>
        <dbReference type="Pfam" id="PF12697"/>
    </source>
</evidence>
<dbReference type="STRING" id="1121869.SAMN03084138_04021"/>
<proteinExistence type="predicted"/>
<dbReference type="GeneID" id="35873461"/>
<gene>
    <name evidence="2" type="ORF">SAMN03084138_04021</name>
</gene>
<dbReference type="AlphaFoldDB" id="A0A1I5VPD0"/>
<dbReference type="PANTHER" id="PTHR43194:SF5">
    <property type="entry name" value="PIMELOYL-[ACYL-CARRIER PROTEIN] METHYL ESTER ESTERASE"/>
    <property type="match status" value="1"/>
</dbReference>
<dbReference type="PRINTS" id="PR00111">
    <property type="entry name" value="ABHYDROLASE"/>
</dbReference>